<dbReference type="PANTHER" id="PTHR33406:SF13">
    <property type="entry name" value="MEMBRANE PROTEIN YDFJ"/>
    <property type="match status" value="1"/>
</dbReference>
<evidence type="ECO:0000256" key="3">
    <source>
        <dbReference type="ARBA" id="ARBA00022692"/>
    </source>
</evidence>
<reference evidence="8 9" key="1">
    <citation type="journal article" date="2014" name="PLoS ONE">
        <title>Physiological and genomic features of a novel sulfur-oxidizing gammaproteobacterium belonging to a previously uncultivated symbiotic lineage isolated from a hydrothermal vent.</title>
        <authorList>
            <person name="Nunoura T."/>
            <person name="Takaki Y."/>
            <person name="Kazama H."/>
            <person name="Kakuta J."/>
            <person name="Shimamura S."/>
            <person name="Makita H."/>
            <person name="Hirai M."/>
            <person name="Miyazaki M."/>
            <person name="Takai K."/>
        </authorList>
    </citation>
    <scope>NUCLEOTIDE SEQUENCE [LARGE SCALE GENOMIC DNA]</scope>
    <source>
        <strain evidence="8 9">Hiromi1</strain>
    </source>
</reference>
<name>A0A7U6GI29_9GAMM</name>
<comment type="subcellular location">
    <subcellularLocation>
        <location evidence="1">Cell membrane</location>
        <topology evidence="1">Multi-pass membrane protein</topology>
    </subcellularLocation>
</comment>
<evidence type="ECO:0000256" key="6">
    <source>
        <dbReference type="SAM" id="Phobius"/>
    </source>
</evidence>
<dbReference type="Proteomes" id="UP000031631">
    <property type="component" value="Chromosome"/>
</dbReference>
<feature type="transmembrane region" description="Helical" evidence="6">
    <location>
        <begin position="339"/>
        <end position="357"/>
    </location>
</feature>
<protein>
    <recommendedName>
        <fullName evidence="7">Membrane transport protein MMPL domain-containing protein</fullName>
    </recommendedName>
</protein>
<accession>A0A7U6GI29</accession>
<keyword evidence="2" id="KW-1003">Cell membrane</keyword>
<feature type="domain" description="Membrane transport protein MMPL" evidence="7">
    <location>
        <begin position="630"/>
        <end position="773"/>
    </location>
</feature>
<dbReference type="Gene3D" id="1.20.1640.10">
    <property type="entry name" value="Multidrug efflux transporter AcrB transmembrane domain"/>
    <property type="match status" value="2"/>
</dbReference>
<feature type="transmembrane region" description="Helical" evidence="6">
    <location>
        <begin position="298"/>
        <end position="318"/>
    </location>
</feature>
<evidence type="ECO:0000313" key="8">
    <source>
        <dbReference type="EMBL" id="BAO44043.1"/>
    </source>
</evidence>
<feature type="transmembrane region" description="Helical" evidence="6">
    <location>
        <begin position="661"/>
        <end position="681"/>
    </location>
</feature>
<dbReference type="GO" id="GO:0005886">
    <property type="term" value="C:plasma membrane"/>
    <property type="evidence" value="ECO:0007669"/>
    <property type="project" value="UniProtKB-SubCell"/>
</dbReference>
<evidence type="ECO:0000259" key="7">
    <source>
        <dbReference type="Pfam" id="PF03176"/>
    </source>
</evidence>
<keyword evidence="3 6" id="KW-0812">Transmembrane</keyword>
<feature type="transmembrane region" description="Helical" evidence="6">
    <location>
        <begin position="720"/>
        <end position="740"/>
    </location>
</feature>
<dbReference type="EMBL" id="AP012273">
    <property type="protein sequence ID" value="BAO44043.1"/>
    <property type="molecule type" value="Genomic_DNA"/>
</dbReference>
<sequence length="781" mass="85580">MARRPGIILVLVILLVALAQLVFRTQVQTDMSAFMPHDHDRLQSLLLSQLEQGPAARVWLLALSGASPGMLATASRLFSRKAADSGHFTQVLNGQQQVDEATRKLLFQYRYLLSDRIRPDSYSIDALHRMFLGLLETLRSPLSTFSKALASRDPGGESLYLMQKLMPGNSTLRMEQGVWMDRNAHTALLLLQTRASGTDLDAQLALRHEMLGWLENLSEVSGERGLKLQFAGVPALSLETRQRIREASQRLGILAGGIMLLYMFLVFRSPRRVLMTAFPLLAGVVFGAALVSFCFSGIHGITLAFGTTLLGVAIDYPVHLLTHQQRGETLLQTMGRIRPTLFQGVLSTMLGFSAMLWSDFPGLVQLGLFAISGLFMAVWVTAFVLPLLDGRSNPGSMPLLKRMPGSTWHPDTRIQFALVTVIPGLFLWTLQVHPIWSGDIRALSPVPEVLKEQDRRLRTAMGAADPSAVLLVEGKNVQEVLQREESLLPELQEAVEKGLLKGVESAALLVPAIQRQRQRQSWIPAHHELVSRLNEALADLPFKPGVFAPFIGDLDNSRSLVPLTPDVLQGTLLDLRLQALLLPASGSVIGVMPLVGLQDFAQLRTLLGDIAGKGVWLFDIPKETARMMAGFRDDMVHKASWAFLAIAGLLVVWLRDWRRCLGVLLPVSLAVLVSVMAVLQSGRGMNLFHIVGLLLVAGIGLDYALFFSRKVDSAEEERRTLYALVICCLSTVTVFVLLGLSGIPVLQAIGITVAVGCLAAFLLSWLLAPAVLSHSTCMTHG</sequence>
<dbReference type="InterPro" id="IPR004869">
    <property type="entry name" value="MMPL_dom"/>
</dbReference>
<dbReference type="RefSeq" id="WP_041066443.1">
    <property type="nucleotide sequence ID" value="NZ_AP012273.1"/>
</dbReference>
<dbReference type="SUPFAM" id="SSF82866">
    <property type="entry name" value="Multidrug efflux transporter AcrB transmembrane domain"/>
    <property type="match status" value="2"/>
</dbReference>
<feature type="transmembrane region" description="Helical" evidence="6">
    <location>
        <begin position="687"/>
        <end position="708"/>
    </location>
</feature>
<feature type="transmembrane region" description="Helical" evidence="6">
    <location>
        <begin position="579"/>
        <end position="597"/>
    </location>
</feature>
<organism evidence="8 9">
    <name type="scientific">Thiolapillus brandeum</name>
    <dbReference type="NCBI Taxonomy" id="1076588"/>
    <lineage>
        <taxon>Bacteria</taxon>
        <taxon>Pseudomonadati</taxon>
        <taxon>Pseudomonadota</taxon>
        <taxon>Gammaproteobacteria</taxon>
        <taxon>Chromatiales</taxon>
        <taxon>Sedimenticolaceae</taxon>
        <taxon>Thiolapillus</taxon>
    </lineage>
</organism>
<feature type="transmembrane region" description="Helical" evidence="6">
    <location>
        <begin position="274"/>
        <end position="292"/>
    </location>
</feature>
<feature type="transmembrane region" description="Helical" evidence="6">
    <location>
        <begin position="251"/>
        <end position="267"/>
    </location>
</feature>
<proteinExistence type="predicted"/>
<feature type="transmembrane region" description="Helical" evidence="6">
    <location>
        <begin position="635"/>
        <end position="654"/>
    </location>
</feature>
<dbReference type="KEGG" id="tbn:TBH_C1115"/>
<dbReference type="OrthoDB" id="9780358at2"/>
<dbReference type="PANTHER" id="PTHR33406">
    <property type="entry name" value="MEMBRANE PROTEIN MJ1562-RELATED"/>
    <property type="match status" value="1"/>
</dbReference>
<evidence type="ECO:0000256" key="2">
    <source>
        <dbReference type="ARBA" id="ARBA00022475"/>
    </source>
</evidence>
<dbReference type="AlphaFoldDB" id="A0A7U6GI29"/>
<feature type="transmembrane region" description="Helical" evidence="6">
    <location>
        <begin position="746"/>
        <end position="768"/>
    </location>
</feature>
<dbReference type="InterPro" id="IPR050545">
    <property type="entry name" value="Mycobact_MmpL"/>
</dbReference>
<dbReference type="Pfam" id="PF03176">
    <property type="entry name" value="MMPL"/>
    <property type="match status" value="1"/>
</dbReference>
<gene>
    <name evidence="8" type="ORF">TBH_C1115</name>
</gene>
<evidence type="ECO:0000256" key="5">
    <source>
        <dbReference type="ARBA" id="ARBA00023136"/>
    </source>
</evidence>
<keyword evidence="5 6" id="KW-0472">Membrane</keyword>
<feature type="transmembrane region" description="Helical" evidence="6">
    <location>
        <begin position="363"/>
        <end position="388"/>
    </location>
</feature>
<keyword evidence="9" id="KW-1185">Reference proteome</keyword>
<evidence type="ECO:0000256" key="1">
    <source>
        <dbReference type="ARBA" id="ARBA00004651"/>
    </source>
</evidence>
<evidence type="ECO:0000313" key="9">
    <source>
        <dbReference type="Proteomes" id="UP000031631"/>
    </source>
</evidence>
<evidence type="ECO:0000256" key="4">
    <source>
        <dbReference type="ARBA" id="ARBA00022989"/>
    </source>
</evidence>
<keyword evidence="4 6" id="KW-1133">Transmembrane helix</keyword>